<keyword evidence="1" id="KW-0677">Repeat</keyword>
<keyword evidence="2 3" id="KW-0040">ANK repeat</keyword>
<evidence type="ECO:0000256" key="1">
    <source>
        <dbReference type="ARBA" id="ARBA00022737"/>
    </source>
</evidence>
<dbReference type="InterPro" id="IPR002110">
    <property type="entry name" value="Ankyrin_rpt"/>
</dbReference>
<organism evidence="4">
    <name type="scientific">Pyramimonas obovata</name>
    <dbReference type="NCBI Taxonomy" id="1411642"/>
    <lineage>
        <taxon>Eukaryota</taxon>
        <taxon>Viridiplantae</taxon>
        <taxon>Chlorophyta</taxon>
        <taxon>Pyramimonadophyceae</taxon>
        <taxon>Pyramimonadales</taxon>
        <taxon>Pyramimonadaceae</taxon>
        <taxon>Pyramimonas</taxon>
        <taxon>Pyramimonas incertae sedis</taxon>
    </lineage>
</organism>
<proteinExistence type="predicted"/>
<evidence type="ECO:0000256" key="2">
    <source>
        <dbReference type="ARBA" id="ARBA00023043"/>
    </source>
</evidence>
<dbReference type="SMART" id="SM00248">
    <property type="entry name" value="ANK"/>
    <property type="match status" value="2"/>
</dbReference>
<dbReference type="SUPFAM" id="SSF48403">
    <property type="entry name" value="Ankyrin repeat"/>
    <property type="match status" value="1"/>
</dbReference>
<dbReference type="PROSITE" id="PS50088">
    <property type="entry name" value="ANK_REPEAT"/>
    <property type="match status" value="1"/>
</dbReference>
<gene>
    <name evidence="4" type="ORF">POBO1169_LOCUS13770</name>
</gene>
<protein>
    <submittedName>
        <fullName evidence="4">Uncharacterized protein</fullName>
    </submittedName>
</protein>
<dbReference type="Gene3D" id="1.25.40.20">
    <property type="entry name" value="Ankyrin repeat-containing domain"/>
    <property type="match status" value="1"/>
</dbReference>
<dbReference type="EMBL" id="HBFA01027128">
    <property type="protein sequence ID" value="CAD8677789.1"/>
    <property type="molecule type" value="Transcribed_RNA"/>
</dbReference>
<sequence>MTVSDVHDDHVKGKVKQPLAHGGLDVIDNWDRGNLVSSESLESTSDPILFDYPEVSKEDGLIKGILGRTWPGIEYGEPPRPKYSFFQYIDAARLGNRQSFETIQEADRDWWFPNLDRGAGAALHFAVDHGQLEFVKYLVEECGAAVNQQDRELGFTPLHRCARLAHVTSRQYMEIFEYLLQAGADSTILTYDGQDRNDIAASGRL</sequence>
<reference evidence="4" key="1">
    <citation type="submission" date="2021-01" db="EMBL/GenBank/DDBJ databases">
        <authorList>
            <person name="Corre E."/>
            <person name="Pelletier E."/>
            <person name="Niang G."/>
            <person name="Scheremetjew M."/>
            <person name="Finn R."/>
            <person name="Kale V."/>
            <person name="Holt S."/>
            <person name="Cochrane G."/>
            <person name="Meng A."/>
            <person name="Brown T."/>
            <person name="Cohen L."/>
        </authorList>
    </citation>
    <scope>NUCLEOTIDE SEQUENCE</scope>
    <source>
        <strain evidence="4">CCMP722</strain>
    </source>
</reference>
<accession>A0A7S0RHN8</accession>
<dbReference type="PANTHER" id="PTHR24173:SF74">
    <property type="entry name" value="ANKYRIN REPEAT DOMAIN-CONTAINING PROTEIN 16"/>
    <property type="match status" value="1"/>
</dbReference>
<evidence type="ECO:0000313" key="4">
    <source>
        <dbReference type="EMBL" id="CAD8677789.1"/>
    </source>
</evidence>
<dbReference type="AlphaFoldDB" id="A0A7S0RHN8"/>
<dbReference type="InterPro" id="IPR036770">
    <property type="entry name" value="Ankyrin_rpt-contain_sf"/>
</dbReference>
<dbReference type="Pfam" id="PF12796">
    <property type="entry name" value="Ank_2"/>
    <property type="match status" value="1"/>
</dbReference>
<feature type="repeat" description="ANK" evidence="3">
    <location>
        <begin position="153"/>
        <end position="191"/>
    </location>
</feature>
<dbReference type="PANTHER" id="PTHR24173">
    <property type="entry name" value="ANKYRIN REPEAT CONTAINING"/>
    <property type="match status" value="1"/>
</dbReference>
<name>A0A7S0RHN8_9CHLO</name>
<evidence type="ECO:0000256" key="3">
    <source>
        <dbReference type="PROSITE-ProRule" id="PRU00023"/>
    </source>
</evidence>